<comment type="similarity">
    <text evidence="1 8">Belongs to the N(4)/N(6)-methyltransferase family.</text>
</comment>
<dbReference type="Gene3D" id="3.40.50.150">
    <property type="entry name" value="Vaccinia Virus protein VP39"/>
    <property type="match status" value="1"/>
</dbReference>
<evidence type="ECO:0000256" key="5">
    <source>
        <dbReference type="ARBA" id="ARBA00022691"/>
    </source>
</evidence>
<protein>
    <recommendedName>
        <fullName evidence="2 8">Site-specific DNA-methyltransferase (adenine-specific)</fullName>
        <ecNumber evidence="2 8">2.1.1.72</ecNumber>
    </recommendedName>
</protein>
<comment type="caution">
    <text evidence="9">The sequence shown here is derived from an EMBL/GenBank/DDBJ whole genome shotgun (WGS) entry which is preliminary data.</text>
</comment>
<evidence type="ECO:0000256" key="7">
    <source>
        <dbReference type="PIRSR" id="PIRSR000398-1"/>
    </source>
</evidence>
<dbReference type="InterPro" id="IPR012327">
    <property type="entry name" value="MeTrfase_D12"/>
</dbReference>
<dbReference type="PIRSF" id="PIRSF000398">
    <property type="entry name" value="M_m6A_EcoRV"/>
    <property type="match status" value="1"/>
</dbReference>
<gene>
    <name evidence="9" type="ORF">UA18_04460</name>
</gene>
<evidence type="ECO:0000313" key="9">
    <source>
        <dbReference type="EMBL" id="SAK00023.1"/>
    </source>
</evidence>
<keyword evidence="5 8" id="KW-0949">S-adenosyl-L-methionine</keyword>
<evidence type="ECO:0000256" key="3">
    <source>
        <dbReference type="ARBA" id="ARBA00022603"/>
    </source>
</evidence>
<dbReference type="InterPro" id="IPR023095">
    <property type="entry name" value="Ade_MeTrfase_dom_2"/>
</dbReference>
<dbReference type="Pfam" id="PF02086">
    <property type="entry name" value="MethyltransfD12"/>
    <property type="match status" value="1"/>
</dbReference>
<comment type="catalytic activity">
    <reaction evidence="6 8">
        <text>a 2'-deoxyadenosine in DNA + S-adenosyl-L-methionine = an N(6)-methyl-2'-deoxyadenosine in DNA + S-adenosyl-L-homocysteine + H(+)</text>
        <dbReference type="Rhea" id="RHEA:15197"/>
        <dbReference type="Rhea" id="RHEA-COMP:12418"/>
        <dbReference type="Rhea" id="RHEA-COMP:12419"/>
        <dbReference type="ChEBI" id="CHEBI:15378"/>
        <dbReference type="ChEBI" id="CHEBI:57856"/>
        <dbReference type="ChEBI" id="CHEBI:59789"/>
        <dbReference type="ChEBI" id="CHEBI:90615"/>
        <dbReference type="ChEBI" id="CHEBI:90616"/>
        <dbReference type="EC" id="2.1.1.72"/>
    </reaction>
</comment>
<feature type="binding site" evidence="7">
    <location>
        <position position="33"/>
    </location>
    <ligand>
        <name>S-adenosyl-L-methionine</name>
        <dbReference type="ChEBI" id="CHEBI:59789"/>
    </ligand>
</feature>
<keyword evidence="3 8" id="KW-0489">Methyltransferase</keyword>
<dbReference type="RefSeq" id="WP_088927475.1">
    <property type="nucleotide sequence ID" value="NZ_CADFGW010000002.1"/>
</dbReference>
<organism evidence="9 10">
    <name type="scientific">Burkholderia multivorans</name>
    <dbReference type="NCBI Taxonomy" id="87883"/>
    <lineage>
        <taxon>Bacteria</taxon>
        <taxon>Pseudomonadati</taxon>
        <taxon>Pseudomonadota</taxon>
        <taxon>Betaproteobacteria</taxon>
        <taxon>Burkholderiales</taxon>
        <taxon>Burkholderiaceae</taxon>
        <taxon>Burkholderia</taxon>
        <taxon>Burkholderia cepacia complex</taxon>
    </lineage>
</organism>
<dbReference type="GO" id="GO:0032259">
    <property type="term" value="P:methylation"/>
    <property type="evidence" value="ECO:0007669"/>
    <property type="project" value="UniProtKB-KW"/>
</dbReference>
<dbReference type="PROSITE" id="PS00092">
    <property type="entry name" value="N6_MTASE"/>
    <property type="match status" value="1"/>
</dbReference>
<keyword evidence="4 8" id="KW-0808">Transferase</keyword>
<feature type="binding site" evidence="7">
    <location>
        <position position="74"/>
    </location>
    <ligand>
        <name>S-adenosyl-L-methionine</name>
        <dbReference type="ChEBI" id="CHEBI:59789"/>
    </ligand>
</feature>
<evidence type="ECO:0000256" key="2">
    <source>
        <dbReference type="ARBA" id="ARBA00011900"/>
    </source>
</evidence>
<accession>A0ABD7L9A1</accession>
<evidence type="ECO:0000256" key="1">
    <source>
        <dbReference type="ARBA" id="ARBA00006594"/>
    </source>
</evidence>
<proteinExistence type="inferred from homology"/>
<dbReference type="PANTHER" id="PTHR30481:SF3">
    <property type="entry name" value="DNA ADENINE METHYLASE"/>
    <property type="match status" value="1"/>
</dbReference>
<feature type="binding site" evidence="7">
    <location>
        <position position="200"/>
    </location>
    <ligand>
        <name>S-adenosyl-L-methionine</name>
        <dbReference type="ChEBI" id="CHEBI:59789"/>
    </ligand>
</feature>
<evidence type="ECO:0000313" key="10">
    <source>
        <dbReference type="Proteomes" id="UP000196218"/>
    </source>
</evidence>
<dbReference type="EC" id="2.1.1.72" evidence="2 8"/>
<dbReference type="AlphaFoldDB" id="A0ABD7L9A1"/>
<feature type="binding site" evidence="7">
    <location>
        <position position="29"/>
    </location>
    <ligand>
        <name>S-adenosyl-L-methionine</name>
        <dbReference type="ChEBI" id="CHEBI:59789"/>
    </ligand>
</feature>
<dbReference type="EMBL" id="FKJW01000005">
    <property type="protein sequence ID" value="SAK00023.1"/>
    <property type="molecule type" value="Genomic_DNA"/>
</dbReference>
<dbReference type="SUPFAM" id="SSF53335">
    <property type="entry name" value="S-adenosyl-L-methionine-dependent methyltransferases"/>
    <property type="match status" value="1"/>
</dbReference>
<evidence type="ECO:0000256" key="8">
    <source>
        <dbReference type="RuleBase" id="RU361257"/>
    </source>
</evidence>
<dbReference type="NCBIfam" id="TIGR00571">
    <property type="entry name" value="dam"/>
    <property type="match status" value="1"/>
</dbReference>
<evidence type="ECO:0000256" key="6">
    <source>
        <dbReference type="ARBA" id="ARBA00047942"/>
    </source>
</evidence>
<dbReference type="InterPro" id="IPR012263">
    <property type="entry name" value="M_m6A_EcoRV"/>
</dbReference>
<dbReference type="PANTHER" id="PTHR30481">
    <property type="entry name" value="DNA ADENINE METHYLASE"/>
    <property type="match status" value="1"/>
</dbReference>
<reference evidence="9 10" key="1">
    <citation type="submission" date="2016-04" db="EMBL/GenBank/DDBJ databases">
        <authorList>
            <person name="Peeters C."/>
        </authorList>
    </citation>
    <scope>NUCLEOTIDE SEQUENCE [LARGE SCALE GENOMIC DNA]</scope>
    <source>
        <strain evidence="9">LMG 29311</strain>
    </source>
</reference>
<dbReference type="Proteomes" id="UP000196218">
    <property type="component" value="Unassembled WGS sequence"/>
</dbReference>
<dbReference type="InterPro" id="IPR029063">
    <property type="entry name" value="SAM-dependent_MTases_sf"/>
</dbReference>
<dbReference type="GO" id="GO:0009007">
    <property type="term" value="F:site-specific DNA-methyltransferase (adenine-specific) activity"/>
    <property type="evidence" value="ECO:0007669"/>
    <property type="project" value="UniProtKB-UniRule"/>
</dbReference>
<dbReference type="PRINTS" id="PR00505">
    <property type="entry name" value="D12N6MTFRASE"/>
</dbReference>
<evidence type="ECO:0000256" key="4">
    <source>
        <dbReference type="ARBA" id="ARBA00022679"/>
    </source>
</evidence>
<dbReference type="Gene3D" id="1.10.1020.10">
    <property type="entry name" value="Adenine-specific Methyltransferase, Domain 2"/>
    <property type="match status" value="1"/>
</dbReference>
<sequence>MDNNERGAVAGSTLIKSDTNTLLVPFLKWPGGKRWFVCNYKNLLPDTFGTYIEPFLGAGSVYFHLQPQRALLGDVNAELINAYRAIKEDWEAVRNSLRYRQRRHREDADGYYYWLREHVPVDPMQQASRLIYLNRTCFNGIYRVNRQGQFNVPRGSKDKVVIETDNFEGMSRLLQQAELIPGDFKGLVDRAQTGDFVFCDPPYTVRHNYNGFRKYNEVIFSWADQERLAASLLQAAERGVKILCTNANHKSVRDLYSDAVFDLHEISRYSSISASNASRRSFEELVIRANI</sequence>
<name>A0ABD7L9A1_9BURK</name>
<dbReference type="InterPro" id="IPR002052">
    <property type="entry name" value="DNA_methylase_N6_adenine_CS"/>
</dbReference>